<dbReference type="OMA" id="HIAKMAK"/>
<accession>A0A8T2R929</accession>
<dbReference type="Pfam" id="PF00078">
    <property type="entry name" value="RVT_1"/>
    <property type="match status" value="1"/>
</dbReference>
<dbReference type="InterPro" id="IPR000477">
    <property type="entry name" value="RT_dom"/>
</dbReference>
<dbReference type="PANTHER" id="PTHR19446">
    <property type="entry name" value="REVERSE TRANSCRIPTASES"/>
    <property type="match status" value="1"/>
</dbReference>
<comment type="caution">
    <text evidence="2">The sequence shown here is derived from an EMBL/GenBank/DDBJ whole genome shotgun (WGS) entry which is preliminary data.</text>
</comment>
<dbReference type="OrthoDB" id="1706699at2759"/>
<protein>
    <recommendedName>
        <fullName evidence="1">Reverse transcriptase domain-containing protein</fullName>
    </recommendedName>
</protein>
<organism evidence="2 3">
    <name type="scientific">Ceratopteris richardii</name>
    <name type="common">Triangle waterfern</name>
    <dbReference type="NCBI Taxonomy" id="49495"/>
    <lineage>
        <taxon>Eukaryota</taxon>
        <taxon>Viridiplantae</taxon>
        <taxon>Streptophyta</taxon>
        <taxon>Embryophyta</taxon>
        <taxon>Tracheophyta</taxon>
        <taxon>Polypodiopsida</taxon>
        <taxon>Polypodiidae</taxon>
        <taxon>Polypodiales</taxon>
        <taxon>Pteridineae</taxon>
        <taxon>Pteridaceae</taxon>
        <taxon>Parkerioideae</taxon>
        <taxon>Ceratopteris</taxon>
    </lineage>
</organism>
<dbReference type="AlphaFoldDB" id="A0A8T2R929"/>
<dbReference type="EMBL" id="CM035434">
    <property type="protein sequence ID" value="KAH7292540.1"/>
    <property type="molecule type" value="Genomic_DNA"/>
</dbReference>
<gene>
    <name evidence="2" type="ORF">KP509_29G073500</name>
</gene>
<evidence type="ECO:0000313" key="3">
    <source>
        <dbReference type="Proteomes" id="UP000825935"/>
    </source>
</evidence>
<dbReference type="Proteomes" id="UP000825935">
    <property type="component" value="Chromosome 29"/>
</dbReference>
<name>A0A8T2R929_CERRI</name>
<sequence>MECTDYGGYLVDMGTSHGLAILNSLQRFPAAAQFTCFPHHHGASIVDYIMTTPSFLPYIEDFIVGPRPIGVALDHALLTLDVSFQFTTSQRPPTRGHTRYSFTSQTDSVYMDGIYRCLCTQEPGRPLDELTNLLTKTLHDAAKEAYPHTHPEERGSSRTMPLNSWYDEKCRELRGRLQREVALGVTTHIHSRITSRLLVRRKKRAFLARLEEELYQLFLSQDSAEAWRLFNESSPTLAITSTEVWGPYAASLYTASDQPSLPDPSELCPYAYTSFTAEMVRKAIDRMRTGRAYDHAGYDILVELLAMMFNRAMCEGMPQTWRLSTIVPILKEGDPMEPGNYRTIMTGHTLARLEREREGIRAEGQVGFRRDFSTLDHILTLRAIIEEGRSHGTRIYCSFVDFHKAFDTLPRSRLMRRLQAMGVPLELTWGIMALHKSVVGRVRTLEGISTLVHSNIGVKQGCPLSPTLFGCSTLHHSG</sequence>
<reference evidence="2" key="1">
    <citation type="submission" date="2021-08" db="EMBL/GenBank/DDBJ databases">
        <title>WGS assembly of Ceratopteris richardii.</title>
        <authorList>
            <person name="Marchant D.B."/>
            <person name="Chen G."/>
            <person name="Jenkins J."/>
            <person name="Shu S."/>
            <person name="Leebens-Mack J."/>
            <person name="Grimwood J."/>
            <person name="Schmutz J."/>
            <person name="Soltis P."/>
            <person name="Soltis D."/>
            <person name="Chen Z.-H."/>
        </authorList>
    </citation>
    <scope>NUCLEOTIDE SEQUENCE</scope>
    <source>
        <strain evidence="2">Whitten #5841</strain>
        <tissue evidence="2">Leaf</tissue>
    </source>
</reference>
<proteinExistence type="predicted"/>
<evidence type="ECO:0000259" key="1">
    <source>
        <dbReference type="PROSITE" id="PS50878"/>
    </source>
</evidence>
<evidence type="ECO:0000313" key="2">
    <source>
        <dbReference type="EMBL" id="KAH7292540.1"/>
    </source>
</evidence>
<feature type="domain" description="Reverse transcriptase" evidence="1">
    <location>
        <begin position="310"/>
        <end position="478"/>
    </location>
</feature>
<dbReference type="PROSITE" id="PS50878">
    <property type="entry name" value="RT_POL"/>
    <property type="match status" value="1"/>
</dbReference>
<keyword evidence="3" id="KW-1185">Reference proteome</keyword>